<organism evidence="7 8">
    <name type="scientific">Meloidogyne incognita</name>
    <name type="common">Southern root-knot nematode worm</name>
    <name type="synonym">Oxyuris incognita</name>
    <dbReference type="NCBI Taxonomy" id="6306"/>
    <lineage>
        <taxon>Eukaryota</taxon>
        <taxon>Metazoa</taxon>
        <taxon>Ecdysozoa</taxon>
        <taxon>Nematoda</taxon>
        <taxon>Chromadorea</taxon>
        <taxon>Rhabditida</taxon>
        <taxon>Tylenchina</taxon>
        <taxon>Tylenchomorpha</taxon>
        <taxon>Tylenchoidea</taxon>
        <taxon>Meloidogynidae</taxon>
        <taxon>Meloidogyninae</taxon>
        <taxon>Meloidogyne</taxon>
        <taxon>Meloidogyne incognita group</taxon>
    </lineage>
</organism>
<proteinExistence type="inferred from homology"/>
<dbReference type="WBParaSite" id="Minc3s00362g11015">
    <property type="protein sequence ID" value="Minc3s00362g11015"/>
    <property type="gene ID" value="Minc3s00362g11015"/>
</dbReference>
<dbReference type="InterPro" id="IPR001534">
    <property type="entry name" value="Transthyretin-like"/>
</dbReference>
<feature type="signal peptide" evidence="6">
    <location>
        <begin position="1"/>
        <end position="19"/>
    </location>
</feature>
<feature type="compositionally biased region" description="Low complexity" evidence="5">
    <location>
        <begin position="215"/>
        <end position="226"/>
    </location>
</feature>
<dbReference type="GO" id="GO:0009986">
    <property type="term" value="C:cell surface"/>
    <property type="evidence" value="ECO:0007669"/>
    <property type="project" value="InterPro"/>
</dbReference>
<dbReference type="InterPro" id="IPR038479">
    <property type="entry name" value="Transthyretin-like_sf"/>
</dbReference>
<evidence type="ECO:0000313" key="8">
    <source>
        <dbReference type="WBParaSite" id="Minc3s00362g11015"/>
    </source>
</evidence>
<protein>
    <submittedName>
        <fullName evidence="8">Transthyretin-like family and Immunoglobulin-like fold domain-containing protein</fullName>
    </submittedName>
</protein>
<dbReference type="Gene3D" id="2.60.40.3330">
    <property type="match status" value="1"/>
</dbReference>
<accession>A0A914L9X0</accession>
<feature type="region of interest" description="Disordered" evidence="5">
    <location>
        <begin position="136"/>
        <end position="241"/>
    </location>
</feature>
<comment type="similarity">
    <text evidence="2">Belongs to the nematode transthyretin-like family.</text>
</comment>
<dbReference type="Pfam" id="PF01060">
    <property type="entry name" value="TTR-52"/>
    <property type="match status" value="1"/>
</dbReference>
<dbReference type="Proteomes" id="UP000887563">
    <property type="component" value="Unplaced"/>
</dbReference>
<dbReference type="GO" id="GO:0005576">
    <property type="term" value="C:extracellular region"/>
    <property type="evidence" value="ECO:0007669"/>
    <property type="project" value="UniProtKB-SubCell"/>
</dbReference>
<feature type="compositionally biased region" description="Acidic residues" evidence="5">
    <location>
        <begin position="158"/>
        <end position="168"/>
    </location>
</feature>
<name>A0A914L9X0_MELIC</name>
<evidence type="ECO:0000313" key="7">
    <source>
        <dbReference type="Proteomes" id="UP000887563"/>
    </source>
</evidence>
<evidence type="ECO:0000256" key="4">
    <source>
        <dbReference type="ARBA" id="ARBA00022729"/>
    </source>
</evidence>
<evidence type="ECO:0000256" key="1">
    <source>
        <dbReference type="ARBA" id="ARBA00004613"/>
    </source>
</evidence>
<keyword evidence="3" id="KW-0964">Secreted</keyword>
<feature type="compositionally biased region" description="Basic and acidic residues" evidence="5">
    <location>
        <begin position="169"/>
        <end position="180"/>
    </location>
</feature>
<feature type="chain" id="PRO_5037756361" evidence="6">
    <location>
        <begin position="20"/>
        <end position="241"/>
    </location>
</feature>
<evidence type="ECO:0000256" key="3">
    <source>
        <dbReference type="ARBA" id="ARBA00022525"/>
    </source>
</evidence>
<dbReference type="PANTHER" id="PTHR21700">
    <property type="entry name" value="TRANSTHYRETIN-LIKE FAMILY PROTEIN-RELATED"/>
    <property type="match status" value="1"/>
</dbReference>
<evidence type="ECO:0000256" key="5">
    <source>
        <dbReference type="SAM" id="MobiDB-lite"/>
    </source>
</evidence>
<keyword evidence="7" id="KW-1185">Reference proteome</keyword>
<sequence>MFGLINILFLFFFFNFSTSEVVHLKGKLTCAGKSLTKASIELLEADLFEPDDLLGITNTDSKGFYEIKGEQNEWFGKIDPYLRIKHNCSLKDNKTKGKKKCIYTHILPILIEAKDDLIEDDKNDIDFHTLEVAPSNEECTEDISSLIDSDTSSHFERTEDEEEEEENEEEKRIERNDKNLNKSSNEEEESLFPATTTLNNSEIETTEKQKEEEGILITTTEINNNETKGEQVKQPPSTQPY</sequence>
<keyword evidence="4 6" id="KW-0732">Signal</keyword>
<evidence type="ECO:0000256" key="2">
    <source>
        <dbReference type="ARBA" id="ARBA00010112"/>
    </source>
</evidence>
<reference evidence="8" key="1">
    <citation type="submission" date="2022-11" db="UniProtKB">
        <authorList>
            <consortium name="WormBaseParasite"/>
        </authorList>
    </citation>
    <scope>IDENTIFICATION</scope>
</reference>
<dbReference type="AlphaFoldDB" id="A0A914L9X0"/>
<comment type="subcellular location">
    <subcellularLocation>
        <location evidence="1">Secreted</location>
    </subcellularLocation>
</comment>
<evidence type="ECO:0000256" key="6">
    <source>
        <dbReference type="SAM" id="SignalP"/>
    </source>
</evidence>